<dbReference type="OrthoDB" id="2567806at2759"/>
<dbReference type="Pfam" id="PF01172">
    <property type="entry name" value="SBDS_N"/>
    <property type="match status" value="1"/>
</dbReference>
<organism evidence="2">
    <name type="scientific">Pseudogymnoascus destructans</name>
    <dbReference type="NCBI Taxonomy" id="655981"/>
    <lineage>
        <taxon>Eukaryota</taxon>
        <taxon>Fungi</taxon>
        <taxon>Dikarya</taxon>
        <taxon>Ascomycota</taxon>
        <taxon>Pezizomycotina</taxon>
        <taxon>Leotiomycetes</taxon>
        <taxon>Thelebolales</taxon>
        <taxon>Thelebolaceae</taxon>
        <taxon>Pseudogymnoascus</taxon>
    </lineage>
</organism>
<dbReference type="GeneID" id="36288147"/>
<dbReference type="EMBL" id="KV441396">
    <property type="protein sequence ID" value="OAF58711.2"/>
    <property type="molecule type" value="Genomic_DNA"/>
</dbReference>
<protein>
    <recommendedName>
        <fullName evidence="1">Ribosome maturation protein SDO1/SBDS N-terminal domain-containing protein</fullName>
    </recommendedName>
</protein>
<evidence type="ECO:0000313" key="2">
    <source>
        <dbReference type="EMBL" id="OAF58711.2"/>
    </source>
</evidence>
<dbReference type="Proteomes" id="UP000077154">
    <property type="component" value="Unassembled WGS sequence"/>
</dbReference>
<gene>
    <name evidence="2" type="ORF">VC83_05080</name>
</gene>
<evidence type="ECO:0000259" key="1">
    <source>
        <dbReference type="Pfam" id="PF01172"/>
    </source>
</evidence>
<dbReference type="VEuPathDB" id="FungiDB:GMDG_01608"/>
<name>A0A177ABR5_9PEZI</name>
<dbReference type="SUPFAM" id="SSF89895">
    <property type="entry name" value="FYSH domain"/>
    <property type="match status" value="1"/>
</dbReference>
<reference evidence="2" key="1">
    <citation type="submission" date="2016-03" db="EMBL/GenBank/DDBJ databases">
        <title>Updated assembly of Pseudogymnoascus destructans, the fungus causing white-nose syndrome of bats.</title>
        <authorList>
            <person name="Palmer J.M."/>
            <person name="Drees K.P."/>
            <person name="Foster J.T."/>
            <person name="Lindner D.L."/>
        </authorList>
    </citation>
    <scope>NUCLEOTIDE SEQUENCE [LARGE SCALE GENOMIC DNA]</scope>
    <source>
        <strain evidence="2">20631-21</strain>
    </source>
</reference>
<dbReference type="InterPro" id="IPR019783">
    <property type="entry name" value="SDO1/SBDS_N"/>
</dbReference>
<sequence>MARGTGVQSKVHYKGSTDDYVVFVEDPAMLKKWRDDKTIALVEVVDAFKVFTTGKHGAQGELNTASKSQLENEFGTSKEDEVIQKILQDGTLQESEVCASLTPLTSTPITTPTQVY</sequence>
<accession>A0A177ABR5</accession>
<dbReference type="Gene3D" id="3.30.1250.10">
    <property type="entry name" value="Ribosome maturation protein SBDS, N-terminal domain"/>
    <property type="match status" value="1"/>
</dbReference>
<dbReference type="AlphaFoldDB" id="A0A177ABR5"/>
<dbReference type="PANTHER" id="PTHR10927:SF2">
    <property type="entry name" value="RESTRICTION OF TELOMERE CAPPING PROTEIN 3"/>
    <property type="match status" value="1"/>
</dbReference>
<proteinExistence type="predicted"/>
<feature type="domain" description="Ribosome maturation protein SDO1/SBDS N-terminal" evidence="1">
    <location>
        <begin position="8"/>
        <end position="96"/>
    </location>
</feature>
<dbReference type="RefSeq" id="XP_024323995.1">
    <property type="nucleotide sequence ID" value="XM_024468705.1"/>
</dbReference>
<dbReference type="PANTHER" id="PTHR10927">
    <property type="entry name" value="RIBOSOME MATURATION PROTEIN SBDS"/>
    <property type="match status" value="1"/>
</dbReference>
<dbReference type="InterPro" id="IPR039100">
    <property type="entry name" value="Sdo1/SBDS-like"/>
</dbReference>
<dbReference type="eggNOG" id="ENOG502S9SB">
    <property type="taxonomic scope" value="Eukaryota"/>
</dbReference>
<dbReference type="InterPro" id="IPR036786">
    <property type="entry name" value="Ribosome_mat_SBDS_N_sf"/>
</dbReference>